<feature type="transmembrane region" description="Helical" evidence="8">
    <location>
        <begin position="269"/>
        <end position="292"/>
    </location>
</feature>
<evidence type="ECO:0000256" key="2">
    <source>
        <dbReference type="ARBA" id="ARBA00010892"/>
    </source>
</evidence>
<comment type="subcellular location">
    <subcellularLocation>
        <location evidence="8">Cell membrane</location>
        <topology evidence="8">Multi-pass membrane protein</topology>
    </subcellularLocation>
    <subcellularLocation>
        <location evidence="1">Endomembrane system</location>
        <topology evidence="1">Multi-pass membrane protein</topology>
    </subcellularLocation>
</comment>
<feature type="transmembrane region" description="Helical" evidence="8">
    <location>
        <begin position="81"/>
        <end position="106"/>
    </location>
</feature>
<dbReference type="InterPro" id="IPR011541">
    <property type="entry name" value="Ni/Co_transpt_high_affinity"/>
</dbReference>
<organism evidence="9 10">
    <name type="scientific">Absidia repens</name>
    <dbReference type="NCBI Taxonomy" id="90262"/>
    <lineage>
        <taxon>Eukaryota</taxon>
        <taxon>Fungi</taxon>
        <taxon>Fungi incertae sedis</taxon>
        <taxon>Mucoromycota</taxon>
        <taxon>Mucoromycotina</taxon>
        <taxon>Mucoromycetes</taxon>
        <taxon>Mucorales</taxon>
        <taxon>Cunninghamellaceae</taxon>
        <taxon>Absidia</taxon>
    </lineage>
</organism>
<dbReference type="GO" id="GO:0015099">
    <property type="term" value="F:nickel cation transmembrane transporter activity"/>
    <property type="evidence" value="ECO:0007669"/>
    <property type="project" value="UniProtKB-UniRule"/>
</dbReference>
<dbReference type="STRING" id="90262.A0A1X2I2W0"/>
<dbReference type="InterPro" id="IPR004688">
    <property type="entry name" value="Ni/Co_transpt"/>
</dbReference>
<protein>
    <recommendedName>
        <fullName evidence="8">Nickel/cobalt efflux system</fullName>
    </recommendedName>
</protein>
<dbReference type="Proteomes" id="UP000193560">
    <property type="component" value="Unassembled WGS sequence"/>
</dbReference>
<dbReference type="PANTHER" id="PTHR31611">
    <property type="entry name" value="HIGH-AFFINITY NICKEL TRANSPORT PROTEIN NIC1"/>
    <property type="match status" value="1"/>
</dbReference>
<keyword evidence="10" id="KW-1185">Reference proteome</keyword>
<keyword evidence="4" id="KW-0533">Nickel</keyword>
<keyword evidence="5 8" id="KW-0812">Transmembrane</keyword>
<evidence type="ECO:0000256" key="4">
    <source>
        <dbReference type="ARBA" id="ARBA00022596"/>
    </source>
</evidence>
<evidence type="ECO:0000256" key="1">
    <source>
        <dbReference type="ARBA" id="ARBA00004127"/>
    </source>
</evidence>
<reference evidence="9 10" key="1">
    <citation type="submission" date="2016-07" db="EMBL/GenBank/DDBJ databases">
        <title>Pervasive Adenine N6-methylation of Active Genes in Fungi.</title>
        <authorList>
            <consortium name="DOE Joint Genome Institute"/>
            <person name="Mondo S.J."/>
            <person name="Dannebaum R.O."/>
            <person name="Kuo R.C."/>
            <person name="Labutti K."/>
            <person name="Haridas S."/>
            <person name="Kuo A."/>
            <person name="Salamov A."/>
            <person name="Ahrendt S.R."/>
            <person name="Lipzen A."/>
            <person name="Sullivan W."/>
            <person name="Andreopoulos W.B."/>
            <person name="Clum A."/>
            <person name="Lindquist E."/>
            <person name="Daum C."/>
            <person name="Ramamoorthy G.K."/>
            <person name="Gryganskyi A."/>
            <person name="Culley D."/>
            <person name="Magnuson J.K."/>
            <person name="James T.Y."/>
            <person name="O'Malley M.A."/>
            <person name="Stajich J.E."/>
            <person name="Spatafora J.W."/>
            <person name="Visel A."/>
            <person name="Grigoriev I.V."/>
        </authorList>
    </citation>
    <scope>NUCLEOTIDE SEQUENCE [LARGE SCALE GENOMIC DNA]</scope>
    <source>
        <strain evidence="9 10">NRRL 1336</strain>
    </source>
</reference>
<dbReference type="GO" id="GO:0012505">
    <property type="term" value="C:endomembrane system"/>
    <property type="evidence" value="ECO:0007669"/>
    <property type="project" value="UniProtKB-SubCell"/>
</dbReference>
<feature type="transmembrane region" description="Helical" evidence="8">
    <location>
        <begin position="223"/>
        <end position="249"/>
    </location>
</feature>
<evidence type="ECO:0000256" key="6">
    <source>
        <dbReference type="ARBA" id="ARBA00022989"/>
    </source>
</evidence>
<accession>A0A1X2I2W0</accession>
<dbReference type="NCBIfam" id="TIGR00802">
    <property type="entry name" value="nico"/>
    <property type="match status" value="1"/>
</dbReference>
<name>A0A1X2I2W0_9FUNG</name>
<evidence type="ECO:0000313" key="10">
    <source>
        <dbReference type="Proteomes" id="UP000193560"/>
    </source>
</evidence>
<dbReference type="OrthoDB" id="5197598at2759"/>
<dbReference type="GO" id="GO:0005886">
    <property type="term" value="C:plasma membrane"/>
    <property type="evidence" value="ECO:0007669"/>
    <property type="project" value="UniProtKB-SubCell"/>
</dbReference>
<feature type="transmembrane region" description="Helical" evidence="8">
    <location>
        <begin position="40"/>
        <end position="69"/>
    </location>
</feature>
<dbReference type="Pfam" id="PF03824">
    <property type="entry name" value="NicO"/>
    <property type="match status" value="1"/>
</dbReference>
<feature type="transmembrane region" description="Helical" evidence="8">
    <location>
        <begin position="151"/>
        <end position="175"/>
    </location>
</feature>
<gene>
    <name evidence="9" type="ORF">BCR42DRAFT_425462</name>
</gene>
<evidence type="ECO:0000256" key="8">
    <source>
        <dbReference type="RuleBase" id="RU362101"/>
    </source>
</evidence>
<keyword evidence="3 8" id="KW-0813">Transport</keyword>
<comment type="similarity">
    <text evidence="2 8">Belongs to the NiCoT transporter (TC 2.A.52) family.</text>
</comment>
<keyword evidence="6 8" id="KW-1133">Transmembrane helix</keyword>
<feature type="transmembrane region" description="Helical" evidence="8">
    <location>
        <begin position="181"/>
        <end position="203"/>
    </location>
</feature>
<dbReference type="PANTHER" id="PTHR31611:SF0">
    <property type="entry name" value="HIGH-AFFINITY NICKEL TRANSPORT PROTEIN NIC1"/>
    <property type="match status" value="1"/>
</dbReference>
<sequence length="366" mass="40278">MIGTGALAYTLGLRHAVDADHITAIDNTTRKLLNDNKYPVSVGLFFSLGHSTIVFVVSIIVAATANAVANGVEDFSEIGGIIGTSISIAFLVLIATLNIIVLVGVLRTLRRVKREGVYTELDIEDYLNNSGILGRFFRPVFRFVDASWKMYPLGLLFGLGFDTSTEITLLGITAIQGAKGMSMWLIILLPLLFAAGMSLIDSLDGMLMLFTYTWAYINPVRKLYYNLTITSISVTVAVLVALIEFFSLIGEQLELENGWWSFWYTLSDSFEWIGIVIIGAFIVTWVVSAILYRWLGYKALEREFDIKGAKTMVDDSKPGDHNKGMDKLEQGVVEIDGIGDELVAEKIAVKDEKPNALPVAKGTPVE</sequence>
<dbReference type="AlphaFoldDB" id="A0A1X2I2W0"/>
<evidence type="ECO:0000256" key="3">
    <source>
        <dbReference type="ARBA" id="ARBA00022448"/>
    </source>
</evidence>
<evidence type="ECO:0000313" key="9">
    <source>
        <dbReference type="EMBL" id="ORZ08211.1"/>
    </source>
</evidence>
<proteinExistence type="inferred from homology"/>
<evidence type="ECO:0000256" key="5">
    <source>
        <dbReference type="ARBA" id="ARBA00022692"/>
    </source>
</evidence>
<comment type="caution">
    <text evidence="9">The sequence shown here is derived from an EMBL/GenBank/DDBJ whole genome shotgun (WGS) entry which is preliminary data.</text>
</comment>
<keyword evidence="7 8" id="KW-0472">Membrane</keyword>
<evidence type="ECO:0000256" key="7">
    <source>
        <dbReference type="ARBA" id="ARBA00023136"/>
    </source>
</evidence>
<dbReference type="EMBL" id="MCGE01000032">
    <property type="protein sequence ID" value="ORZ08211.1"/>
    <property type="molecule type" value="Genomic_DNA"/>
</dbReference>